<evidence type="ECO:0000313" key="3">
    <source>
        <dbReference type="EMBL" id="SHL20481.1"/>
    </source>
</evidence>
<evidence type="ECO:0008006" key="5">
    <source>
        <dbReference type="Google" id="ProtNLM"/>
    </source>
</evidence>
<dbReference type="PANTHER" id="PTHR33295">
    <property type="entry name" value="ATPASE"/>
    <property type="match status" value="1"/>
</dbReference>
<dbReference type="InterPro" id="IPR011335">
    <property type="entry name" value="Restrct_endonuc-II-like"/>
</dbReference>
<dbReference type="RefSeq" id="WP_073211365.1">
    <property type="nucleotide sequence ID" value="NZ_FRBD01000031.1"/>
</dbReference>
<sequence>MIDRKANESIRDFFKNDKRALLVTGARQVGKTFAIRKIGKECFDHVVEINFIEQPDAIAVFSEPKDAKGILLRLSAFTHKQLIPGKTLIFFDEVQECKEIVTAIKFLVDEGSYRYVMSGSLLGVELKDIRSVPVGYMGEIEMYPLDLQEFATTVGISSDVQTHLRECFEQHKPVDSFIHERMMELVRLYLIVGGMPAAVQRYLDTNNLRRVLGEQRDIIRTYKRDITKYDPKKKLLIEEIYDLIPSELNAKNKRFILKELNEKARFSRYESGFLWLKDAGVALPTYNVEEPRLPLLLSKQRNLFKLFLNDVGLLAAMYGGDIQLRLLEKDSNINFGAVFENFVAQELYAHGFAQNHDLFYFNSKKQGELDFVVEQNGEVLPIEVKSGKDYERHRALSNVMANEEYAIPHAIVFCQDNVQVNDNVTYLPIYMLMFMQHEQTEDVIYKFQPV</sequence>
<evidence type="ECO:0000259" key="1">
    <source>
        <dbReference type="Pfam" id="PF13173"/>
    </source>
</evidence>
<dbReference type="InterPro" id="IPR025420">
    <property type="entry name" value="DUF4143"/>
</dbReference>
<dbReference type="Pfam" id="PF13173">
    <property type="entry name" value="AAA_14"/>
    <property type="match status" value="1"/>
</dbReference>
<organism evidence="3 4">
    <name type="scientific">Xylanibacter ruminicola</name>
    <name type="common">Prevotella ruminicola</name>
    <dbReference type="NCBI Taxonomy" id="839"/>
    <lineage>
        <taxon>Bacteria</taxon>
        <taxon>Pseudomonadati</taxon>
        <taxon>Bacteroidota</taxon>
        <taxon>Bacteroidia</taxon>
        <taxon>Bacteroidales</taxon>
        <taxon>Prevotellaceae</taxon>
        <taxon>Xylanibacter</taxon>
    </lineage>
</organism>
<evidence type="ECO:0000313" key="4">
    <source>
        <dbReference type="Proteomes" id="UP000184130"/>
    </source>
</evidence>
<dbReference type="SUPFAM" id="SSF52540">
    <property type="entry name" value="P-loop containing nucleoside triphosphate hydrolases"/>
    <property type="match status" value="1"/>
</dbReference>
<protein>
    <recommendedName>
        <fullName evidence="5">ATP-binding protein</fullName>
    </recommendedName>
</protein>
<gene>
    <name evidence="3" type="ORF">SAMN05216463_1317</name>
</gene>
<reference evidence="3 4" key="1">
    <citation type="submission" date="2016-11" db="EMBL/GenBank/DDBJ databases">
        <authorList>
            <person name="Jaros S."/>
            <person name="Januszkiewicz K."/>
            <person name="Wedrychowicz H."/>
        </authorList>
    </citation>
    <scope>NUCLEOTIDE SEQUENCE [LARGE SCALE GENOMIC DNA]</scope>
    <source>
        <strain evidence="3 4">KHT3</strain>
    </source>
</reference>
<accession>A0A1M6YQ87</accession>
<dbReference type="Gene3D" id="3.40.50.300">
    <property type="entry name" value="P-loop containing nucleotide triphosphate hydrolases"/>
    <property type="match status" value="1"/>
</dbReference>
<feature type="domain" description="DUF4143" evidence="2">
    <location>
        <begin position="223"/>
        <end position="387"/>
    </location>
</feature>
<dbReference type="Proteomes" id="UP000184130">
    <property type="component" value="Unassembled WGS sequence"/>
</dbReference>
<dbReference type="InterPro" id="IPR027417">
    <property type="entry name" value="P-loop_NTPase"/>
</dbReference>
<proteinExistence type="predicted"/>
<dbReference type="AlphaFoldDB" id="A0A1M6YQ87"/>
<feature type="domain" description="AAA" evidence="1">
    <location>
        <begin position="18"/>
        <end position="150"/>
    </location>
</feature>
<name>A0A1M6YQ87_XYLRU</name>
<dbReference type="InterPro" id="IPR041682">
    <property type="entry name" value="AAA_14"/>
</dbReference>
<dbReference type="EMBL" id="FRBD01000031">
    <property type="protein sequence ID" value="SHL20481.1"/>
    <property type="molecule type" value="Genomic_DNA"/>
</dbReference>
<dbReference type="PANTHER" id="PTHR33295:SF7">
    <property type="entry name" value="ATPASE"/>
    <property type="match status" value="1"/>
</dbReference>
<dbReference type="SUPFAM" id="SSF52980">
    <property type="entry name" value="Restriction endonuclease-like"/>
    <property type="match status" value="1"/>
</dbReference>
<dbReference type="CDD" id="cd01037">
    <property type="entry name" value="PDDEXK_nuclease-like"/>
    <property type="match status" value="1"/>
</dbReference>
<evidence type="ECO:0000259" key="2">
    <source>
        <dbReference type="Pfam" id="PF13635"/>
    </source>
</evidence>
<dbReference type="Pfam" id="PF13635">
    <property type="entry name" value="DUF4143"/>
    <property type="match status" value="1"/>
</dbReference>
<dbReference type="OrthoDB" id="9801840at2"/>